<reference evidence="2 3" key="1">
    <citation type="submission" date="2016-10" db="EMBL/GenBank/DDBJ databases">
        <authorList>
            <person name="de Groot N.N."/>
        </authorList>
    </citation>
    <scope>NUCLEOTIDE SEQUENCE [LARGE SCALE GENOMIC DNA]</scope>
    <source>
        <strain evidence="2 3">DSM 25186</strain>
    </source>
</reference>
<feature type="chain" id="PRO_5011690090" description="Lipocalin-like domain-containing protein" evidence="1">
    <location>
        <begin position="24"/>
        <end position="180"/>
    </location>
</feature>
<dbReference type="OrthoDB" id="666052at2"/>
<proteinExistence type="predicted"/>
<evidence type="ECO:0000313" key="2">
    <source>
        <dbReference type="EMBL" id="SDK97317.1"/>
    </source>
</evidence>
<keyword evidence="1" id="KW-0732">Signal</keyword>
<accession>A0A1G9G9M6</accession>
<dbReference type="EMBL" id="FNFO01000004">
    <property type="protein sequence ID" value="SDK97317.1"/>
    <property type="molecule type" value="Genomic_DNA"/>
</dbReference>
<sequence length="180" mass="20883">MNLKTWSLLGVVALGLMLSSCIEDDPAPQTPRSEVPAKMQGQWMYGTFSMTDFWKYDGSYVGNAFELAVAFDFKKNGEIEMYFMSSSAYYNCRTQAFTYEKGTVEFHDNNSFTMHPTEGSYRGFYTCSPSQNFNRKAKPDELKASTYYYTFETDEYGKEHLVIRFSPDDEDGSYFRPMQW</sequence>
<evidence type="ECO:0000313" key="3">
    <source>
        <dbReference type="Proteomes" id="UP000198510"/>
    </source>
</evidence>
<evidence type="ECO:0000256" key="1">
    <source>
        <dbReference type="SAM" id="SignalP"/>
    </source>
</evidence>
<dbReference type="PROSITE" id="PS51257">
    <property type="entry name" value="PROKAR_LIPOPROTEIN"/>
    <property type="match status" value="1"/>
</dbReference>
<dbReference type="RefSeq" id="WP_089681805.1">
    <property type="nucleotide sequence ID" value="NZ_FNFO01000004.1"/>
</dbReference>
<keyword evidence="3" id="KW-1185">Reference proteome</keyword>
<dbReference type="Proteomes" id="UP000198510">
    <property type="component" value="Unassembled WGS sequence"/>
</dbReference>
<organism evidence="2 3">
    <name type="scientific">Catalinimonas alkaloidigena</name>
    <dbReference type="NCBI Taxonomy" id="1075417"/>
    <lineage>
        <taxon>Bacteria</taxon>
        <taxon>Pseudomonadati</taxon>
        <taxon>Bacteroidota</taxon>
        <taxon>Cytophagia</taxon>
        <taxon>Cytophagales</taxon>
        <taxon>Catalimonadaceae</taxon>
        <taxon>Catalinimonas</taxon>
    </lineage>
</organism>
<feature type="signal peptide" evidence="1">
    <location>
        <begin position="1"/>
        <end position="23"/>
    </location>
</feature>
<dbReference type="AlphaFoldDB" id="A0A1G9G9M6"/>
<protein>
    <recommendedName>
        <fullName evidence="4">Lipocalin-like domain-containing protein</fullName>
    </recommendedName>
</protein>
<name>A0A1G9G9M6_9BACT</name>
<evidence type="ECO:0008006" key="4">
    <source>
        <dbReference type="Google" id="ProtNLM"/>
    </source>
</evidence>
<gene>
    <name evidence="2" type="ORF">SAMN05421823_10432</name>
</gene>